<name>A0A1H9UAW3_9CORY</name>
<keyword evidence="3" id="KW-1185">Reference proteome</keyword>
<keyword evidence="1" id="KW-0472">Membrane</keyword>
<protein>
    <submittedName>
        <fullName evidence="2">Helicase/secretion neighborhood TadE-like protein</fullName>
    </submittedName>
</protein>
<keyword evidence="2" id="KW-0347">Helicase</keyword>
<keyword evidence="1" id="KW-0812">Transmembrane</keyword>
<dbReference type="InterPro" id="IPR021202">
    <property type="entry name" value="Rv3654c-like"/>
</dbReference>
<keyword evidence="2" id="KW-0547">Nucleotide-binding</keyword>
<dbReference type="RefSeq" id="WP_092259168.1">
    <property type="nucleotide sequence ID" value="NZ_CP047199.1"/>
</dbReference>
<dbReference type="Proteomes" id="UP000198929">
    <property type="component" value="Unassembled WGS sequence"/>
</dbReference>
<evidence type="ECO:0000256" key="1">
    <source>
        <dbReference type="SAM" id="Phobius"/>
    </source>
</evidence>
<evidence type="ECO:0000313" key="3">
    <source>
        <dbReference type="Proteomes" id="UP000198929"/>
    </source>
</evidence>
<proteinExistence type="predicted"/>
<gene>
    <name evidence="2" type="ORF">SAMN05661109_01768</name>
</gene>
<dbReference type="STRING" id="1121357.SAMN05661109_01768"/>
<accession>A0A1H9UAW3</accession>
<reference evidence="3" key="1">
    <citation type="submission" date="2016-10" db="EMBL/GenBank/DDBJ databases">
        <authorList>
            <person name="Varghese N."/>
            <person name="Submissions S."/>
        </authorList>
    </citation>
    <scope>NUCLEOTIDE SEQUENCE [LARGE SCALE GENOMIC DNA]</scope>
    <source>
        <strain evidence="3">DSM 20524</strain>
    </source>
</reference>
<keyword evidence="1" id="KW-1133">Transmembrane helix</keyword>
<dbReference type="NCBIfam" id="TIGR03816">
    <property type="entry name" value="tadE_like_DECH"/>
    <property type="match status" value="1"/>
</dbReference>
<dbReference type="GO" id="GO:0004386">
    <property type="term" value="F:helicase activity"/>
    <property type="evidence" value="ECO:0007669"/>
    <property type="project" value="UniProtKB-KW"/>
</dbReference>
<keyword evidence="2" id="KW-0378">Hydrolase</keyword>
<dbReference type="AlphaFoldDB" id="A0A1H9UAW3"/>
<feature type="transmembrane region" description="Helical" evidence="1">
    <location>
        <begin position="31"/>
        <end position="49"/>
    </location>
</feature>
<evidence type="ECO:0000313" key="2">
    <source>
        <dbReference type="EMBL" id="SES06605.1"/>
    </source>
</evidence>
<dbReference type="EMBL" id="FOGQ01000007">
    <property type="protein sequence ID" value="SES06605.1"/>
    <property type="molecule type" value="Genomic_DNA"/>
</dbReference>
<sequence>MRRRPAPGCSPSLLRLRRVLADDSGSATVASAGIITAVTALLLVVAGAVGQVVGSHRVQVAADLAAVSAATALYYGHDPCATARETAELNNATLSYCEQAEGDVIVTLTVPLAEATSRAGPL</sequence>
<keyword evidence="2" id="KW-0067">ATP-binding</keyword>
<organism evidence="2 3">
    <name type="scientific">Corynebacterium cystitidis DSM 20524</name>
    <dbReference type="NCBI Taxonomy" id="1121357"/>
    <lineage>
        <taxon>Bacteria</taxon>
        <taxon>Bacillati</taxon>
        <taxon>Actinomycetota</taxon>
        <taxon>Actinomycetes</taxon>
        <taxon>Mycobacteriales</taxon>
        <taxon>Corynebacteriaceae</taxon>
        <taxon>Corynebacterium</taxon>
    </lineage>
</organism>